<accession>A0A2K3UXW0</accession>
<dbReference type="EC" id="2.7.6.3" evidence="2"/>
<comment type="pathway">
    <text evidence="1">Cofactor biosynthesis; tetrahydrofolate biosynthesis; 2-amino-4-hydroxy-6-hydroxymethyl-7,8-dihydropteridine diphosphate from 7,8-dihydroneopterin triphosphate: step 4/4.</text>
</comment>
<dbReference type="OrthoDB" id="9808041at2"/>
<dbReference type="GO" id="GO:0003848">
    <property type="term" value="F:2-amino-4-hydroxy-6-hydroxymethyldihydropteridine diphosphokinase activity"/>
    <property type="evidence" value="ECO:0007669"/>
    <property type="project" value="UniProtKB-EC"/>
</dbReference>
<comment type="caution">
    <text evidence="10">The sequence shown here is derived from an EMBL/GenBank/DDBJ whole genome shotgun (WGS) entry which is preliminary data.</text>
</comment>
<keyword evidence="7" id="KW-0289">Folate biosynthesis</keyword>
<evidence type="ECO:0000256" key="8">
    <source>
        <dbReference type="SAM" id="MobiDB-lite"/>
    </source>
</evidence>
<dbReference type="EMBL" id="PPPD01000001">
    <property type="protein sequence ID" value="PNY81377.1"/>
    <property type="molecule type" value="Genomic_DNA"/>
</dbReference>
<dbReference type="InterPro" id="IPR000550">
    <property type="entry name" value="Hppk"/>
</dbReference>
<dbReference type="NCBIfam" id="TIGR01498">
    <property type="entry name" value="folK"/>
    <property type="match status" value="1"/>
</dbReference>
<dbReference type="Pfam" id="PF01288">
    <property type="entry name" value="HPPK"/>
    <property type="match status" value="1"/>
</dbReference>
<evidence type="ECO:0000256" key="6">
    <source>
        <dbReference type="ARBA" id="ARBA00022840"/>
    </source>
</evidence>
<proteinExistence type="predicted"/>
<sequence length="176" mass="19001">MSSAFVALGANLGRPLETLRWAVRELAGLGTVRAVSGLYRTAPVGGPPNQPDYLNAALWLDTSLAPEPLLHALHEAEAQAGRQRRERWEARVLDLDLILYDDLVMPGPPELPHPRAWERAFVLAPLSDLNPELRHPQTGESGRAALLRVGSAGIQREAPADWVSGTGQPTAGRESG</sequence>
<evidence type="ECO:0000256" key="1">
    <source>
        <dbReference type="ARBA" id="ARBA00005051"/>
    </source>
</evidence>
<dbReference type="UniPathway" id="UPA00077">
    <property type="reaction ID" value="UER00155"/>
</dbReference>
<keyword evidence="11" id="KW-1185">Reference proteome</keyword>
<dbReference type="CDD" id="cd00483">
    <property type="entry name" value="HPPK"/>
    <property type="match status" value="1"/>
</dbReference>
<dbReference type="Gene3D" id="3.30.70.560">
    <property type="entry name" value="7,8-Dihydro-6-hydroxymethylpterin-pyrophosphokinase HPPK"/>
    <property type="match status" value="1"/>
</dbReference>
<keyword evidence="3" id="KW-0808">Transferase</keyword>
<dbReference type="GO" id="GO:0046654">
    <property type="term" value="P:tetrahydrofolate biosynthetic process"/>
    <property type="evidence" value="ECO:0007669"/>
    <property type="project" value="UniProtKB-UniPathway"/>
</dbReference>
<evidence type="ECO:0000259" key="9">
    <source>
        <dbReference type="Pfam" id="PF01288"/>
    </source>
</evidence>
<protein>
    <recommendedName>
        <fullName evidence="2">2-amino-4-hydroxy-6-hydroxymethyldihydropteridine diphosphokinase</fullName>
        <ecNumber evidence="2">2.7.6.3</ecNumber>
    </recommendedName>
</protein>
<reference evidence="10 11" key="1">
    <citation type="submission" date="2018-01" db="EMBL/GenBank/DDBJ databases">
        <title>Deinococcus koreensis sp. nov., a radiation-resistant bacterium isolated from river water.</title>
        <authorList>
            <person name="Choi A."/>
        </authorList>
    </citation>
    <scope>NUCLEOTIDE SEQUENCE [LARGE SCALE GENOMIC DNA]</scope>
    <source>
        <strain evidence="10 11">SJW1-2</strain>
    </source>
</reference>
<evidence type="ECO:0000256" key="5">
    <source>
        <dbReference type="ARBA" id="ARBA00022777"/>
    </source>
</evidence>
<gene>
    <name evidence="10" type="primary">folK</name>
    <name evidence="10" type="ORF">CVO96_08260</name>
</gene>
<organism evidence="10 11">
    <name type="scientific">Deinococcus koreensis</name>
    <dbReference type="NCBI Taxonomy" id="2054903"/>
    <lineage>
        <taxon>Bacteria</taxon>
        <taxon>Thermotogati</taxon>
        <taxon>Deinococcota</taxon>
        <taxon>Deinococci</taxon>
        <taxon>Deinococcales</taxon>
        <taxon>Deinococcaceae</taxon>
        <taxon>Deinococcus</taxon>
    </lineage>
</organism>
<dbReference type="SUPFAM" id="SSF55083">
    <property type="entry name" value="6-hydroxymethyl-7,8-dihydropterin pyrophosphokinase, HPPK"/>
    <property type="match status" value="1"/>
</dbReference>
<keyword evidence="4" id="KW-0547">Nucleotide-binding</keyword>
<evidence type="ECO:0000256" key="4">
    <source>
        <dbReference type="ARBA" id="ARBA00022741"/>
    </source>
</evidence>
<dbReference type="AlphaFoldDB" id="A0A2K3UXW0"/>
<dbReference type="GO" id="GO:0005524">
    <property type="term" value="F:ATP binding"/>
    <property type="evidence" value="ECO:0007669"/>
    <property type="project" value="UniProtKB-KW"/>
</dbReference>
<evidence type="ECO:0000313" key="10">
    <source>
        <dbReference type="EMBL" id="PNY81377.1"/>
    </source>
</evidence>
<name>A0A2K3UXW0_9DEIO</name>
<evidence type="ECO:0000256" key="3">
    <source>
        <dbReference type="ARBA" id="ARBA00022679"/>
    </source>
</evidence>
<evidence type="ECO:0000256" key="2">
    <source>
        <dbReference type="ARBA" id="ARBA00013253"/>
    </source>
</evidence>
<keyword evidence="5 10" id="KW-0418">Kinase</keyword>
<keyword evidence="6" id="KW-0067">ATP-binding</keyword>
<evidence type="ECO:0000256" key="7">
    <source>
        <dbReference type="ARBA" id="ARBA00022909"/>
    </source>
</evidence>
<dbReference type="InterPro" id="IPR035907">
    <property type="entry name" value="Hppk_sf"/>
</dbReference>
<feature type="domain" description="7,8-dihydro-6-hydroxymethylpterin-pyrophosphokinase" evidence="9">
    <location>
        <begin position="5"/>
        <end position="131"/>
    </location>
</feature>
<feature type="region of interest" description="Disordered" evidence="8">
    <location>
        <begin position="157"/>
        <end position="176"/>
    </location>
</feature>
<dbReference type="RefSeq" id="WP_103311820.1">
    <property type="nucleotide sequence ID" value="NZ_PPPD01000001.1"/>
</dbReference>
<dbReference type="GO" id="GO:0016301">
    <property type="term" value="F:kinase activity"/>
    <property type="evidence" value="ECO:0007669"/>
    <property type="project" value="UniProtKB-KW"/>
</dbReference>
<dbReference type="PANTHER" id="PTHR43071">
    <property type="entry name" value="2-AMINO-4-HYDROXY-6-HYDROXYMETHYLDIHYDROPTERIDINE PYROPHOSPHOKINASE"/>
    <property type="match status" value="1"/>
</dbReference>
<dbReference type="PANTHER" id="PTHR43071:SF1">
    <property type="entry name" value="2-AMINO-4-HYDROXY-6-HYDROXYMETHYLDIHYDROPTERIDINE PYROPHOSPHOKINASE"/>
    <property type="match status" value="1"/>
</dbReference>
<evidence type="ECO:0000313" key="11">
    <source>
        <dbReference type="Proteomes" id="UP000236379"/>
    </source>
</evidence>
<dbReference type="Proteomes" id="UP000236379">
    <property type="component" value="Unassembled WGS sequence"/>
</dbReference>
<dbReference type="GO" id="GO:0046656">
    <property type="term" value="P:folic acid biosynthetic process"/>
    <property type="evidence" value="ECO:0007669"/>
    <property type="project" value="UniProtKB-KW"/>
</dbReference>